<comment type="caution">
    <text evidence="2">The sequence shown here is derived from an EMBL/GenBank/DDBJ whole genome shotgun (WGS) entry which is preliminary data.</text>
</comment>
<keyword evidence="1" id="KW-1133">Transmembrane helix</keyword>
<evidence type="ECO:0000256" key="1">
    <source>
        <dbReference type="SAM" id="Phobius"/>
    </source>
</evidence>
<dbReference type="Proteomes" id="UP001642409">
    <property type="component" value="Unassembled WGS sequence"/>
</dbReference>
<reference evidence="2" key="1">
    <citation type="submission" date="2023-06" db="EMBL/GenBank/DDBJ databases">
        <authorList>
            <person name="Kurt Z."/>
        </authorList>
    </citation>
    <scope>NUCLEOTIDE SEQUENCE</scope>
</reference>
<reference evidence="3 4" key="2">
    <citation type="submission" date="2024-07" db="EMBL/GenBank/DDBJ databases">
        <authorList>
            <person name="Akdeniz Z."/>
        </authorList>
    </citation>
    <scope>NUCLEOTIDE SEQUENCE [LARGE SCALE GENOMIC DNA]</scope>
</reference>
<gene>
    <name evidence="2" type="ORF">HINF_LOCUS27603</name>
    <name evidence="3" type="ORF">HINF_LOCUS43861</name>
</gene>
<dbReference type="AlphaFoldDB" id="A0AA86UGZ5"/>
<evidence type="ECO:0000313" key="3">
    <source>
        <dbReference type="EMBL" id="CAL6050381.1"/>
    </source>
</evidence>
<sequence>MAFNLITVSDISRVKFYESQAMDLSKLASFSNNLAQITSHTLALEQNAVFMYQNYFTTRTKVTQRYLELTKSNQKHLNYIMNLNKYGNVTSPLLIHSLADDRWSATLNPNTNLGAIPYKSALPPSLLYANNNYTNFQRIKPARDMKIGPHLLNQDDNLSFVPLFSVLASHQRYCQIVTDMYSGLKDAYYSLDQFNSYDVYSANLTQKIVLSYEDIRTQLQLMNEILNDYAYYLFSTEMLSLNSRDRGMLIGIIVLGLILFSVIFALYLKTVKDFKSLILKNNLFASLFLKKIILQ</sequence>
<name>A0AA86UGZ5_9EUKA</name>
<proteinExistence type="predicted"/>
<evidence type="ECO:0000313" key="4">
    <source>
        <dbReference type="Proteomes" id="UP001642409"/>
    </source>
</evidence>
<protein>
    <submittedName>
        <fullName evidence="2">Uncharacterized protein</fullName>
    </submittedName>
</protein>
<evidence type="ECO:0000313" key="2">
    <source>
        <dbReference type="EMBL" id="CAI9939958.1"/>
    </source>
</evidence>
<accession>A0AA86UGZ5</accession>
<keyword evidence="4" id="KW-1185">Reference proteome</keyword>
<organism evidence="2">
    <name type="scientific">Hexamita inflata</name>
    <dbReference type="NCBI Taxonomy" id="28002"/>
    <lineage>
        <taxon>Eukaryota</taxon>
        <taxon>Metamonada</taxon>
        <taxon>Diplomonadida</taxon>
        <taxon>Hexamitidae</taxon>
        <taxon>Hexamitinae</taxon>
        <taxon>Hexamita</taxon>
    </lineage>
</organism>
<keyword evidence="1" id="KW-0472">Membrane</keyword>
<dbReference type="EMBL" id="CATOUU010000669">
    <property type="protein sequence ID" value="CAI9939958.1"/>
    <property type="molecule type" value="Genomic_DNA"/>
</dbReference>
<dbReference type="EMBL" id="CAXDID020000184">
    <property type="protein sequence ID" value="CAL6050381.1"/>
    <property type="molecule type" value="Genomic_DNA"/>
</dbReference>
<keyword evidence="1" id="KW-0812">Transmembrane</keyword>
<feature type="transmembrane region" description="Helical" evidence="1">
    <location>
        <begin position="248"/>
        <end position="268"/>
    </location>
</feature>